<evidence type="ECO:0000313" key="1">
    <source>
        <dbReference type="EMBL" id="VTR91292.1"/>
    </source>
</evidence>
<dbReference type="RefSeq" id="WP_162666307.1">
    <property type="nucleotide sequence ID" value="NZ_LR593886.1"/>
</dbReference>
<keyword evidence="2" id="KW-1185">Reference proteome</keyword>
<gene>
    <name evidence="1" type="ORF">SOIL9_64220</name>
</gene>
<dbReference type="KEGG" id="gms:SOIL9_64220"/>
<dbReference type="EMBL" id="LR593886">
    <property type="protein sequence ID" value="VTR91292.1"/>
    <property type="molecule type" value="Genomic_DNA"/>
</dbReference>
<sequence>MSDVPLDNKTLAALIAQKRLVAVTDVEGRVVGYFAPALSREEMARRHLGLPDPEVVRAQREKPEKTYTTTDVKAYLGSLENRG</sequence>
<dbReference type="Proteomes" id="UP000464178">
    <property type="component" value="Chromosome"/>
</dbReference>
<name>A0A6P2CW19_9BACT</name>
<accession>A0A6P2CW19</accession>
<protein>
    <submittedName>
        <fullName evidence="1">Uncharacterized protein</fullName>
    </submittedName>
</protein>
<dbReference type="AlphaFoldDB" id="A0A6P2CW19"/>
<reference evidence="1 2" key="1">
    <citation type="submission" date="2019-05" db="EMBL/GenBank/DDBJ databases">
        <authorList>
            <consortium name="Science for Life Laboratories"/>
        </authorList>
    </citation>
    <scope>NUCLEOTIDE SEQUENCE [LARGE SCALE GENOMIC DNA]</scope>
    <source>
        <strain evidence="1">Soil9</strain>
    </source>
</reference>
<proteinExistence type="predicted"/>
<organism evidence="1 2">
    <name type="scientific">Gemmata massiliana</name>
    <dbReference type="NCBI Taxonomy" id="1210884"/>
    <lineage>
        <taxon>Bacteria</taxon>
        <taxon>Pseudomonadati</taxon>
        <taxon>Planctomycetota</taxon>
        <taxon>Planctomycetia</taxon>
        <taxon>Gemmatales</taxon>
        <taxon>Gemmataceae</taxon>
        <taxon>Gemmata</taxon>
    </lineage>
</organism>
<evidence type="ECO:0000313" key="2">
    <source>
        <dbReference type="Proteomes" id="UP000464178"/>
    </source>
</evidence>